<evidence type="ECO:0000313" key="3">
    <source>
        <dbReference type="Proteomes" id="UP000193986"/>
    </source>
</evidence>
<evidence type="ECO:0000256" key="1">
    <source>
        <dbReference type="SAM" id="MobiDB-lite"/>
    </source>
</evidence>
<dbReference type="SUPFAM" id="SSF48452">
    <property type="entry name" value="TPR-like"/>
    <property type="match status" value="1"/>
</dbReference>
<evidence type="ECO:0000313" key="2">
    <source>
        <dbReference type="EMBL" id="ORY28805.1"/>
    </source>
</evidence>
<comment type="caution">
    <text evidence="2">The sequence shown here is derived from an EMBL/GenBank/DDBJ whole genome shotgun (WGS) entry which is preliminary data.</text>
</comment>
<gene>
    <name evidence="2" type="ORF">BCR39DRAFT_565306</name>
</gene>
<proteinExistence type="predicted"/>
<dbReference type="InterPro" id="IPR011990">
    <property type="entry name" value="TPR-like_helical_dom_sf"/>
</dbReference>
<feature type="compositionally biased region" description="Basic residues" evidence="1">
    <location>
        <begin position="1"/>
        <end position="14"/>
    </location>
</feature>
<dbReference type="Proteomes" id="UP000193986">
    <property type="component" value="Unassembled WGS sequence"/>
</dbReference>
<feature type="compositionally biased region" description="Acidic residues" evidence="1">
    <location>
        <begin position="362"/>
        <end position="384"/>
    </location>
</feature>
<dbReference type="Gene3D" id="1.25.40.10">
    <property type="entry name" value="Tetratricopeptide repeat domain"/>
    <property type="match status" value="1"/>
</dbReference>
<name>A0A1Y2B3Z7_9TREE</name>
<evidence type="ECO:0008006" key="4">
    <source>
        <dbReference type="Google" id="ProtNLM"/>
    </source>
</evidence>
<dbReference type="EMBL" id="MCFC01000029">
    <property type="protein sequence ID" value="ORY28805.1"/>
    <property type="molecule type" value="Genomic_DNA"/>
</dbReference>
<keyword evidence="3" id="KW-1185">Reference proteome</keyword>
<protein>
    <recommendedName>
        <fullName evidence="4">TPR domain-containing protein</fullName>
    </recommendedName>
</protein>
<accession>A0A1Y2B3Z7</accession>
<reference evidence="2 3" key="1">
    <citation type="submission" date="2016-07" db="EMBL/GenBank/DDBJ databases">
        <title>Pervasive Adenine N6-methylation of Active Genes in Fungi.</title>
        <authorList>
            <consortium name="DOE Joint Genome Institute"/>
            <person name="Mondo S.J."/>
            <person name="Dannebaum R.O."/>
            <person name="Kuo R.C."/>
            <person name="Labutti K."/>
            <person name="Haridas S."/>
            <person name="Kuo A."/>
            <person name="Salamov A."/>
            <person name="Ahrendt S.R."/>
            <person name="Lipzen A."/>
            <person name="Sullivan W."/>
            <person name="Andreopoulos W.B."/>
            <person name="Clum A."/>
            <person name="Lindquist E."/>
            <person name="Daum C."/>
            <person name="Ramamoorthy G.K."/>
            <person name="Gryganskyi A."/>
            <person name="Culley D."/>
            <person name="Magnuson J.K."/>
            <person name="James T.Y."/>
            <person name="O'Malley M.A."/>
            <person name="Stajich J.E."/>
            <person name="Spatafora J.W."/>
            <person name="Visel A."/>
            <person name="Grigoriev I.V."/>
        </authorList>
    </citation>
    <scope>NUCLEOTIDE SEQUENCE [LARGE SCALE GENOMIC DNA]</scope>
    <source>
        <strain evidence="2 3">68-887.2</strain>
    </source>
</reference>
<dbReference type="CDD" id="cd24142">
    <property type="entry name" value="ACL4-like"/>
    <property type="match status" value="1"/>
</dbReference>
<feature type="region of interest" description="Disordered" evidence="1">
    <location>
        <begin position="357"/>
        <end position="393"/>
    </location>
</feature>
<dbReference type="AlphaFoldDB" id="A0A1Y2B3Z7"/>
<dbReference type="STRING" id="71784.A0A1Y2B3Z7"/>
<dbReference type="OrthoDB" id="1914839at2759"/>
<dbReference type="FunCoup" id="A0A1Y2B3Z7">
    <property type="interactions" value="64"/>
</dbReference>
<organism evidence="2 3">
    <name type="scientific">Naematelia encephala</name>
    <dbReference type="NCBI Taxonomy" id="71784"/>
    <lineage>
        <taxon>Eukaryota</taxon>
        <taxon>Fungi</taxon>
        <taxon>Dikarya</taxon>
        <taxon>Basidiomycota</taxon>
        <taxon>Agaricomycotina</taxon>
        <taxon>Tremellomycetes</taxon>
        <taxon>Tremellales</taxon>
        <taxon>Naemateliaceae</taxon>
        <taxon>Naematelia</taxon>
    </lineage>
</organism>
<dbReference type="InParanoid" id="A0A1Y2B3Z7"/>
<sequence>MGRSQFAKKARRSSKPAQATSSTPTKLPTAEQLIERAHDLLAQSNFQDAIQVLLAALALDENNLEVKELLGVAELEGGDVEQGRQYLLQLFPPHTSATPSQPSPYLYLAQSAEDPTEALKYYTLAVELIESKLSSDKSKNGPSGEEELRQQAVDALVAMIEIWMSDLCMEEGAESQCETLISRALELDPTNPEVRLSLASIRMSQARSDDAKQVVISLYTELQNKEPFDETLPSLPARLHLIRLLLEHEKHLQALEMLTTVREEDELLVEGAYLEGWALYLRAQYLASNPPASIQTTEDGEAQVDGPAGMSAAECLEEASASLFECAKLYTDQDYDDEGIGAHVAELLKELEEKGVKPVRLEEDEDEEAMDGDGAVEGDWEDLEEGGKDVDMA</sequence>
<feature type="compositionally biased region" description="Polar residues" evidence="1">
    <location>
        <begin position="15"/>
        <end position="26"/>
    </location>
</feature>
<dbReference type="Pfam" id="PF13432">
    <property type="entry name" value="TPR_16"/>
    <property type="match status" value="1"/>
</dbReference>
<feature type="region of interest" description="Disordered" evidence="1">
    <location>
        <begin position="1"/>
        <end position="28"/>
    </location>
</feature>